<evidence type="ECO:0000256" key="6">
    <source>
        <dbReference type="ARBA" id="ARBA00035289"/>
    </source>
</evidence>
<dbReference type="EMBL" id="HBHR01015458">
    <property type="protein sequence ID" value="CAD9866763.1"/>
    <property type="molecule type" value="Transcribed_RNA"/>
</dbReference>
<proteinExistence type="inferred from homology"/>
<evidence type="ECO:0000256" key="1">
    <source>
        <dbReference type="ARBA" id="ARBA00004173"/>
    </source>
</evidence>
<evidence type="ECO:0000256" key="4">
    <source>
        <dbReference type="ARBA" id="ARBA00023128"/>
    </source>
</evidence>
<comment type="subcellular location">
    <subcellularLocation>
        <location evidence="1">Mitochondrion</location>
    </subcellularLocation>
</comment>
<organism evidence="7">
    <name type="scientific">Fibrocapsa japonica</name>
    <dbReference type="NCBI Taxonomy" id="94617"/>
    <lineage>
        <taxon>Eukaryota</taxon>
        <taxon>Sar</taxon>
        <taxon>Stramenopiles</taxon>
        <taxon>Ochrophyta</taxon>
        <taxon>Raphidophyceae</taxon>
        <taxon>Chattonellales</taxon>
        <taxon>Chattonellaceae</taxon>
        <taxon>Fibrocapsa</taxon>
    </lineage>
</organism>
<evidence type="ECO:0000256" key="2">
    <source>
        <dbReference type="ARBA" id="ARBA00009254"/>
    </source>
</evidence>
<keyword evidence="5" id="KW-0687">Ribonucleoprotein</keyword>
<dbReference type="InterPro" id="IPR036049">
    <property type="entry name" value="Ribosomal_uL29_sf"/>
</dbReference>
<dbReference type="SUPFAM" id="SSF46561">
    <property type="entry name" value="Ribosomal protein L29 (L29p)"/>
    <property type="match status" value="1"/>
</dbReference>
<dbReference type="Gene3D" id="6.10.330.20">
    <property type="match status" value="1"/>
</dbReference>
<accession>A0A7S2V0Y4</accession>
<dbReference type="GO" id="GO:0032543">
    <property type="term" value="P:mitochondrial translation"/>
    <property type="evidence" value="ECO:0007669"/>
    <property type="project" value="TreeGrafter"/>
</dbReference>
<dbReference type="AlphaFoldDB" id="A0A7S2V0Y4"/>
<dbReference type="PANTHER" id="PTHR21183">
    <property type="entry name" value="RIBOSOMAL PROTEIN L47, MITOCHONDRIAL-RELATED"/>
    <property type="match status" value="1"/>
</dbReference>
<keyword evidence="4" id="KW-0496">Mitochondrion</keyword>
<dbReference type="GO" id="GO:0005762">
    <property type="term" value="C:mitochondrial large ribosomal subunit"/>
    <property type="evidence" value="ECO:0007669"/>
    <property type="project" value="TreeGrafter"/>
</dbReference>
<evidence type="ECO:0000313" key="7">
    <source>
        <dbReference type="EMBL" id="CAD9866763.1"/>
    </source>
</evidence>
<dbReference type="PANTHER" id="PTHR21183:SF18">
    <property type="entry name" value="LARGE RIBOSOMAL SUBUNIT PROTEIN UL29M"/>
    <property type="match status" value="1"/>
</dbReference>
<gene>
    <name evidence="7" type="ORF">FJAP1339_LOCUS7716</name>
</gene>
<protein>
    <recommendedName>
        <fullName evidence="6">Large ribosomal subunit protein uL29m</fullName>
    </recommendedName>
</protein>
<evidence type="ECO:0000256" key="5">
    <source>
        <dbReference type="ARBA" id="ARBA00023274"/>
    </source>
</evidence>
<sequence>MIRRTLPAFKRNVPFKGLEEFFHIASDAIYGGPVSAPSLSASEKAQEVMVTGRAWRCEELRKKSFEDLHKLWYVLYKERNRLLTERQACRRNNMVMPHPERSTKVRKSMAAIKTVVGERNIIFKQTQAKQNNEKAGV</sequence>
<dbReference type="InterPro" id="IPR010729">
    <property type="entry name" value="Ribosomal_uL29_mit"/>
</dbReference>
<dbReference type="Pfam" id="PF06984">
    <property type="entry name" value="MRP-L47"/>
    <property type="match status" value="1"/>
</dbReference>
<reference evidence="7" key="1">
    <citation type="submission" date="2021-01" db="EMBL/GenBank/DDBJ databases">
        <authorList>
            <person name="Corre E."/>
            <person name="Pelletier E."/>
            <person name="Niang G."/>
            <person name="Scheremetjew M."/>
            <person name="Finn R."/>
            <person name="Kale V."/>
            <person name="Holt S."/>
            <person name="Cochrane G."/>
            <person name="Meng A."/>
            <person name="Brown T."/>
            <person name="Cohen L."/>
        </authorList>
    </citation>
    <scope>NUCLEOTIDE SEQUENCE</scope>
    <source>
        <strain evidence="7">CCMP1661</strain>
    </source>
</reference>
<name>A0A7S2V0Y4_9STRA</name>
<evidence type="ECO:0000256" key="3">
    <source>
        <dbReference type="ARBA" id="ARBA00022980"/>
    </source>
</evidence>
<keyword evidence="3" id="KW-0689">Ribosomal protein</keyword>
<dbReference type="GO" id="GO:0003735">
    <property type="term" value="F:structural constituent of ribosome"/>
    <property type="evidence" value="ECO:0007669"/>
    <property type="project" value="InterPro"/>
</dbReference>
<dbReference type="InterPro" id="IPR038340">
    <property type="entry name" value="MRP-L47_sf"/>
</dbReference>
<comment type="similarity">
    <text evidence="2">Belongs to the universal ribosomal protein uL29 family.</text>
</comment>